<gene>
    <name evidence="2" type="ORF">GXP69_18510</name>
</gene>
<accession>A0A6B3LZD0</accession>
<evidence type="ECO:0000313" key="3">
    <source>
        <dbReference type="Proteomes" id="UP000474777"/>
    </source>
</evidence>
<keyword evidence="1" id="KW-0812">Transmembrane</keyword>
<keyword evidence="1" id="KW-1133">Transmembrane helix</keyword>
<protein>
    <submittedName>
        <fullName evidence="2">Uncharacterized protein</fullName>
    </submittedName>
</protein>
<dbReference type="EMBL" id="JAAGWD010000012">
    <property type="protein sequence ID" value="NEM99696.1"/>
    <property type="molecule type" value="Genomic_DNA"/>
</dbReference>
<dbReference type="Proteomes" id="UP000474777">
    <property type="component" value="Unassembled WGS sequence"/>
</dbReference>
<proteinExistence type="predicted"/>
<evidence type="ECO:0000313" key="2">
    <source>
        <dbReference type="EMBL" id="NEM99696.1"/>
    </source>
</evidence>
<name>A0A6B3LZD0_9BACT</name>
<comment type="caution">
    <text evidence="2">The sequence shown here is derived from an EMBL/GenBank/DDBJ whole genome shotgun (WGS) entry which is preliminary data.</text>
</comment>
<keyword evidence="1" id="KW-0472">Membrane</keyword>
<feature type="transmembrane region" description="Helical" evidence="1">
    <location>
        <begin position="102"/>
        <end position="120"/>
    </location>
</feature>
<keyword evidence="3" id="KW-1185">Reference proteome</keyword>
<evidence type="ECO:0000256" key="1">
    <source>
        <dbReference type="SAM" id="Phobius"/>
    </source>
</evidence>
<reference evidence="2 3" key="1">
    <citation type="submission" date="2020-02" db="EMBL/GenBank/DDBJ databases">
        <authorList>
            <person name="Kim M.K."/>
        </authorList>
    </citation>
    <scope>NUCLEOTIDE SEQUENCE [LARGE SCALE GENOMIC DNA]</scope>
    <source>
        <strain evidence="2 3">BT327</strain>
    </source>
</reference>
<feature type="transmembrane region" description="Helical" evidence="1">
    <location>
        <begin position="23"/>
        <end position="42"/>
    </location>
</feature>
<dbReference type="Pfam" id="PF22503">
    <property type="entry name" value="DUF6992"/>
    <property type="match status" value="1"/>
</dbReference>
<sequence length="170" mass="19131">MLLATGASAQPDALATFNLQQSGILRIGMFVLGGWALLNILIGSFRLMKATRNKRFFFQMNIYWNIVNLVIASAALYSLLTTDIANYTLAQSLTQHHWFKKVLYLNIGLDIAYLMMGIWLQERSRFSPKTEQLKGWGQAIVLQGLFLLVLDVVLTAMLEDKAPTLHSLIP</sequence>
<dbReference type="AlphaFoldDB" id="A0A6B3LZD0"/>
<organism evidence="2 3">
    <name type="scientific">Pontibacter burrus</name>
    <dbReference type="NCBI Taxonomy" id="2704466"/>
    <lineage>
        <taxon>Bacteria</taxon>
        <taxon>Pseudomonadati</taxon>
        <taxon>Bacteroidota</taxon>
        <taxon>Cytophagia</taxon>
        <taxon>Cytophagales</taxon>
        <taxon>Hymenobacteraceae</taxon>
        <taxon>Pontibacter</taxon>
    </lineage>
</organism>
<dbReference type="InterPro" id="IPR054261">
    <property type="entry name" value="DUF6992"/>
</dbReference>
<feature type="transmembrane region" description="Helical" evidence="1">
    <location>
        <begin position="62"/>
        <end position="82"/>
    </location>
</feature>
<feature type="transmembrane region" description="Helical" evidence="1">
    <location>
        <begin position="140"/>
        <end position="158"/>
    </location>
</feature>